<dbReference type="GeneID" id="113863546"/>
<protein>
    <submittedName>
        <fullName evidence="3">Uncharacterized protein LOC113863546</fullName>
    </submittedName>
</protein>
<sequence>MAGLQQYNFFPTDLFYPRPQPQPSSTKPSLLPIQTSNPHAHAHAHAQDLHPQLPPTTTSLVFANNNHSLAPVHNNKPSNFSSHPLSSLLWNAQDEDDDQPSSIV</sequence>
<evidence type="ECO:0000256" key="1">
    <source>
        <dbReference type="SAM" id="MobiDB-lite"/>
    </source>
</evidence>
<dbReference type="KEGG" id="aprc:113863546"/>
<keyword evidence="2" id="KW-1185">Reference proteome</keyword>
<proteinExistence type="predicted"/>
<feature type="compositionally biased region" description="Polar residues" evidence="1">
    <location>
        <begin position="75"/>
        <end position="85"/>
    </location>
</feature>
<accession>A0A8B8L9S5</accession>
<reference evidence="3" key="2">
    <citation type="submission" date="2025-08" db="UniProtKB">
        <authorList>
            <consortium name="RefSeq"/>
        </authorList>
    </citation>
    <scope>IDENTIFICATION</scope>
    <source>
        <tissue evidence="3">Young leaves</tissue>
    </source>
</reference>
<feature type="region of interest" description="Disordered" evidence="1">
    <location>
        <begin position="34"/>
        <end position="85"/>
    </location>
</feature>
<evidence type="ECO:0000313" key="3">
    <source>
        <dbReference type="RefSeq" id="XP_027352975.1"/>
    </source>
</evidence>
<evidence type="ECO:0000313" key="2">
    <source>
        <dbReference type="Proteomes" id="UP000694853"/>
    </source>
</evidence>
<dbReference type="PANTHER" id="PTHR38223:SF1">
    <property type="match status" value="1"/>
</dbReference>
<organism evidence="2 3">
    <name type="scientific">Abrus precatorius</name>
    <name type="common">Indian licorice</name>
    <name type="synonym">Glycine abrus</name>
    <dbReference type="NCBI Taxonomy" id="3816"/>
    <lineage>
        <taxon>Eukaryota</taxon>
        <taxon>Viridiplantae</taxon>
        <taxon>Streptophyta</taxon>
        <taxon>Embryophyta</taxon>
        <taxon>Tracheophyta</taxon>
        <taxon>Spermatophyta</taxon>
        <taxon>Magnoliopsida</taxon>
        <taxon>eudicotyledons</taxon>
        <taxon>Gunneridae</taxon>
        <taxon>Pentapetalae</taxon>
        <taxon>rosids</taxon>
        <taxon>fabids</taxon>
        <taxon>Fabales</taxon>
        <taxon>Fabaceae</taxon>
        <taxon>Papilionoideae</taxon>
        <taxon>50 kb inversion clade</taxon>
        <taxon>NPAAA clade</taxon>
        <taxon>indigoferoid/millettioid clade</taxon>
        <taxon>Abreae</taxon>
        <taxon>Abrus</taxon>
    </lineage>
</organism>
<dbReference type="OrthoDB" id="841242at2759"/>
<reference evidence="2" key="1">
    <citation type="journal article" date="2019" name="Toxins">
        <title>Detection of Abrin-Like and Prepropulchellin-Like Toxin Genes and Transcripts Using Whole Genome Sequencing and Full-Length Transcript Sequencing of Abrus precatorius.</title>
        <authorList>
            <person name="Hovde B.T."/>
            <person name="Daligault H.E."/>
            <person name="Hanschen E.R."/>
            <person name="Kunde Y.A."/>
            <person name="Johnson M.B."/>
            <person name="Starkenburg S.R."/>
            <person name="Johnson S.L."/>
        </authorList>
    </citation>
    <scope>NUCLEOTIDE SEQUENCE [LARGE SCALE GENOMIC DNA]</scope>
</reference>
<dbReference type="AlphaFoldDB" id="A0A8B8L9S5"/>
<dbReference type="Proteomes" id="UP000694853">
    <property type="component" value="Unplaced"/>
</dbReference>
<name>A0A8B8L9S5_ABRPR</name>
<gene>
    <name evidence="3" type="primary">LOC113863546</name>
</gene>
<feature type="compositionally biased region" description="Polar residues" evidence="1">
    <location>
        <begin position="55"/>
        <end position="68"/>
    </location>
</feature>
<dbReference type="PANTHER" id="PTHR38223">
    <property type="match status" value="1"/>
</dbReference>
<dbReference type="RefSeq" id="XP_027352975.1">
    <property type="nucleotide sequence ID" value="XM_027497174.1"/>
</dbReference>